<dbReference type="InterPro" id="IPR004143">
    <property type="entry name" value="BPL_LPL_catalytic"/>
</dbReference>
<evidence type="ECO:0000256" key="2">
    <source>
        <dbReference type="ARBA" id="ARBA00008242"/>
    </source>
</evidence>
<evidence type="ECO:0000313" key="5">
    <source>
        <dbReference type="Proteomes" id="UP001608902"/>
    </source>
</evidence>
<dbReference type="SUPFAM" id="SSF55681">
    <property type="entry name" value="Class II aaRS and biotin synthetases"/>
    <property type="match status" value="1"/>
</dbReference>
<evidence type="ECO:0000313" key="4">
    <source>
        <dbReference type="EMBL" id="MFH4973947.1"/>
    </source>
</evidence>
<dbReference type="Gene3D" id="3.30.930.10">
    <property type="entry name" value="Bira Bifunctional Protein, Domain 2"/>
    <property type="match status" value="1"/>
</dbReference>
<organism evidence="4 5">
    <name type="scientific">Gnathostoma spinigerum</name>
    <dbReference type="NCBI Taxonomy" id="75299"/>
    <lineage>
        <taxon>Eukaryota</taxon>
        <taxon>Metazoa</taxon>
        <taxon>Ecdysozoa</taxon>
        <taxon>Nematoda</taxon>
        <taxon>Chromadorea</taxon>
        <taxon>Rhabditida</taxon>
        <taxon>Spirurina</taxon>
        <taxon>Gnathostomatomorpha</taxon>
        <taxon>Gnathostomatoidea</taxon>
        <taxon>Gnathostomatidae</taxon>
        <taxon>Gnathostoma</taxon>
    </lineage>
</organism>
<comment type="similarity">
    <text evidence="2">Belongs to the LplA family.</text>
</comment>
<proteinExistence type="inferred from homology"/>
<evidence type="ECO:0000259" key="3">
    <source>
        <dbReference type="PROSITE" id="PS51733"/>
    </source>
</evidence>
<dbReference type="AlphaFoldDB" id="A0ABD6E4L2"/>
<evidence type="ECO:0000256" key="1">
    <source>
        <dbReference type="ARBA" id="ARBA00005085"/>
    </source>
</evidence>
<comment type="pathway">
    <text evidence="1">Protein modification; protein lipoylation via exogenous pathway; protein N(6)-(lipoyl)lysine from lipoate: step 2/2.</text>
</comment>
<dbReference type="InterPro" id="IPR045864">
    <property type="entry name" value="aa-tRNA-synth_II/BPL/LPL"/>
</dbReference>
<gene>
    <name evidence="4" type="ORF">AB6A40_000656</name>
</gene>
<accession>A0ABD6E4L2</accession>
<name>A0ABD6E4L2_9BILA</name>
<dbReference type="PROSITE" id="PS51733">
    <property type="entry name" value="BPL_LPL_CATALYTIC"/>
    <property type="match status" value="1"/>
</dbReference>
<comment type="caution">
    <text evidence="4">The sequence shown here is derived from an EMBL/GenBank/DDBJ whole genome shotgun (WGS) entry which is preliminary data.</text>
</comment>
<feature type="domain" description="BPL/LPL catalytic" evidence="3">
    <location>
        <begin position="31"/>
        <end position="219"/>
    </location>
</feature>
<protein>
    <recommendedName>
        <fullName evidence="3">BPL/LPL catalytic domain-containing protein</fullName>
    </recommendedName>
</protein>
<dbReference type="PANTHER" id="PTHR12561">
    <property type="entry name" value="LIPOATE-PROTEIN LIGASE"/>
    <property type="match status" value="1"/>
</dbReference>
<dbReference type="Proteomes" id="UP001608902">
    <property type="component" value="Unassembled WGS sequence"/>
</dbReference>
<keyword evidence="5" id="KW-1185">Reference proteome</keyword>
<dbReference type="Pfam" id="PF21948">
    <property type="entry name" value="LplA-B_cat"/>
    <property type="match status" value="1"/>
</dbReference>
<dbReference type="CDD" id="cd16443">
    <property type="entry name" value="LplA"/>
    <property type="match status" value="1"/>
</dbReference>
<dbReference type="EMBL" id="JBGFUD010000197">
    <property type="protein sequence ID" value="MFH4973947.1"/>
    <property type="molecule type" value="Genomic_DNA"/>
</dbReference>
<reference evidence="4 5" key="1">
    <citation type="submission" date="2024-08" db="EMBL/GenBank/DDBJ databases">
        <title>Gnathostoma spinigerum genome.</title>
        <authorList>
            <person name="Gonzalez-Bertolin B."/>
            <person name="Monzon S."/>
            <person name="Zaballos A."/>
            <person name="Jimenez P."/>
            <person name="Dekumyoy P."/>
            <person name="Varona S."/>
            <person name="Cuesta I."/>
            <person name="Sumanam S."/>
            <person name="Adisakwattana P."/>
            <person name="Gasser R.B."/>
            <person name="Hernandez-Gonzalez A."/>
            <person name="Young N.D."/>
            <person name="Perteguer M.J."/>
        </authorList>
    </citation>
    <scope>NUCLEOTIDE SEQUENCE [LARGE SCALE GENOMIC DNA]</scope>
    <source>
        <strain evidence="4">AL3</strain>
        <tissue evidence="4">Liver</tissue>
    </source>
</reference>
<sequence>MRFGKVFISRSQCIFENLAFEEWLLRNHNCSKNGEVMLLWSNKPAVVIGRHQNPWKEVNFPYIRQNGIAFARRHSGGGAVYHDLGNLNISILTEHSRHCRIRNLEMISSAVNEAYNVQVSSNSRQDLNLQPGDRKISGTAARISREMAYHHMTLLVSVDLSVLKTALKSPFKDSVFTKATSSVSAPAVGFLNQDDPSVTVESLTDVVAEAFRRQYEDSRMVIVPDITDELHFPGVGTNEHFLRSYQWLYGKSPAFSARCRSGRLVNVEKGIITKVEDSTQKHLIGQKFQTDFFMT</sequence>
<dbReference type="InterPro" id="IPR004562">
    <property type="entry name" value="LipoylTrfase_LipoateP_Ligase"/>
</dbReference>
<dbReference type="PANTHER" id="PTHR12561:SF3">
    <property type="entry name" value="LIPOYLTRANSFERASE 1, MITOCHONDRIAL"/>
    <property type="match status" value="1"/>
</dbReference>